<evidence type="ECO:0000256" key="4">
    <source>
        <dbReference type="ARBA" id="ARBA00047684"/>
    </source>
</evidence>
<reference evidence="8" key="2">
    <citation type="submission" date="2021-01" db="EMBL/GenBank/DDBJ databases">
        <title>Draft genomes of Rhodovulum sulfidophilum.</title>
        <authorList>
            <person name="Guzman M.S."/>
        </authorList>
    </citation>
    <scope>NUCLEOTIDE SEQUENCE [LARGE SCALE GENOMIC DNA]</scope>
    <source>
        <strain evidence="8">AB19</strain>
    </source>
</reference>
<organism evidence="6 7">
    <name type="scientific">Rhodovulum visakhapatnamense</name>
    <dbReference type="NCBI Taxonomy" id="364297"/>
    <lineage>
        <taxon>Bacteria</taxon>
        <taxon>Pseudomonadati</taxon>
        <taxon>Pseudomonadota</taxon>
        <taxon>Alphaproteobacteria</taxon>
        <taxon>Rhodobacterales</taxon>
        <taxon>Paracoccaceae</taxon>
        <taxon>Rhodovulum</taxon>
    </lineage>
</organism>
<dbReference type="Pfam" id="PF04115">
    <property type="entry name" value="Ureidogly_lyase"/>
    <property type="match status" value="1"/>
</dbReference>
<gene>
    <name evidence="6" type="ORF">EV657_12923</name>
    <name evidence="5" type="ORF">JMJ92_00685</name>
</gene>
<dbReference type="PANTHER" id="PTHR21221:SF1">
    <property type="entry name" value="UREIDOGLYCOLATE LYASE"/>
    <property type="match status" value="1"/>
</dbReference>
<comment type="subunit">
    <text evidence="1">Homodimer.</text>
</comment>
<protein>
    <submittedName>
        <fullName evidence="6">Ureidoglycolate lyase</fullName>
    </submittedName>
</protein>
<comment type="caution">
    <text evidence="6">The sequence shown here is derived from an EMBL/GenBank/DDBJ whole genome shotgun (WGS) entry which is preliminary data.</text>
</comment>
<evidence type="ECO:0000313" key="5">
    <source>
        <dbReference type="EMBL" id="MBL3576683.1"/>
    </source>
</evidence>
<evidence type="ECO:0000256" key="3">
    <source>
        <dbReference type="ARBA" id="ARBA00023239"/>
    </source>
</evidence>
<dbReference type="GO" id="GO:0050385">
    <property type="term" value="F:ureidoglycolate lyase activity"/>
    <property type="evidence" value="ECO:0007669"/>
    <property type="project" value="UniProtKB-EC"/>
</dbReference>
<dbReference type="Gene3D" id="2.60.120.480">
    <property type="entry name" value="Ureidoglycolate hydrolase"/>
    <property type="match status" value="1"/>
</dbReference>
<dbReference type="EMBL" id="SOEB01000029">
    <property type="protein sequence ID" value="TDX22585.1"/>
    <property type="molecule type" value="Genomic_DNA"/>
</dbReference>
<evidence type="ECO:0000313" key="7">
    <source>
        <dbReference type="Proteomes" id="UP000295484"/>
    </source>
</evidence>
<keyword evidence="8" id="KW-1185">Reference proteome</keyword>
<dbReference type="Proteomes" id="UP000635853">
    <property type="component" value="Unassembled WGS sequence"/>
</dbReference>
<keyword evidence="3 6" id="KW-0456">Lyase</keyword>
<dbReference type="CDD" id="cd20298">
    <property type="entry name" value="cupin_UAH"/>
    <property type="match status" value="1"/>
</dbReference>
<dbReference type="RefSeq" id="WP_075785163.1">
    <property type="nucleotide sequence ID" value="NZ_JAESIL010000002.1"/>
</dbReference>
<accession>A0A4R8FG71</accession>
<dbReference type="GO" id="GO:0016740">
    <property type="term" value="F:transferase activity"/>
    <property type="evidence" value="ECO:0007669"/>
    <property type="project" value="UniProtKB-KW"/>
</dbReference>
<reference evidence="5" key="3">
    <citation type="submission" date="2021-01" db="EMBL/GenBank/DDBJ databases">
        <authorList>
            <person name="Guzman M.S."/>
        </authorList>
    </citation>
    <scope>NUCLEOTIDE SEQUENCE</scope>
    <source>
        <strain evidence="5">AB19</strain>
    </source>
</reference>
<dbReference type="AlphaFoldDB" id="A0A4R8FG71"/>
<dbReference type="EMBL" id="JAESIL010000002">
    <property type="protein sequence ID" value="MBL3576683.1"/>
    <property type="molecule type" value="Genomic_DNA"/>
</dbReference>
<keyword evidence="2" id="KW-0659">Purine metabolism</keyword>
<sequence>MLTAIPITAEDFAPFGEVVELGGEFKTINEGFCRRYSDLATLDIVDGAPGISLFNAEIRSLPYDCGLLERHPLGSQCFIPMRNAEFLVIVAPDAGGRPGAPRAFVAGAGQGVNIGRNVWHGVLCPISGSGLFAVVDRIGPGPNLEEVRLPEPVTVTLAPEG</sequence>
<dbReference type="PANTHER" id="PTHR21221">
    <property type="entry name" value="UREIDOGLYCOLATE HYDROLASE"/>
    <property type="match status" value="1"/>
</dbReference>
<dbReference type="GO" id="GO:0004848">
    <property type="term" value="F:ureidoglycolate hydrolase activity"/>
    <property type="evidence" value="ECO:0007669"/>
    <property type="project" value="InterPro"/>
</dbReference>
<evidence type="ECO:0000256" key="2">
    <source>
        <dbReference type="ARBA" id="ARBA00022631"/>
    </source>
</evidence>
<dbReference type="InterPro" id="IPR024060">
    <property type="entry name" value="Ureidoglycolate_lyase_dom_sf"/>
</dbReference>
<dbReference type="InterPro" id="IPR007247">
    <property type="entry name" value="Ureidogly_lyase"/>
</dbReference>
<dbReference type="InterPro" id="IPR047233">
    <property type="entry name" value="UAH_cupin"/>
</dbReference>
<keyword evidence="5" id="KW-0808">Transferase</keyword>
<proteinExistence type="predicted"/>
<dbReference type="InterPro" id="IPR011051">
    <property type="entry name" value="RmlC_Cupin_sf"/>
</dbReference>
<dbReference type="PIRSF" id="PIRSF017306">
    <property type="entry name" value="Ureidogly_hydro"/>
    <property type="match status" value="1"/>
</dbReference>
<evidence type="ECO:0000256" key="1">
    <source>
        <dbReference type="ARBA" id="ARBA00011738"/>
    </source>
</evidence>
<name>A0A4R8FG71_9RHOB</name>
<dbReference type="GO" id="GO:0006144">
    <property type="term" value="P:purine nucleobase metabolic process"/>
    <property type="evidence" value="ECO:0007669"/>
    <property type="project" value="UniProtKB-KW"/>
</dbReference>
<comment type="catalytic activity">
    <reaction evidence="4">
        <text>(S)-ureidoglycolate = urea + glyoxylate</text>
        <dbReference type="Rhea" id="RHEA:11304"/>
        <dbReference type="ChEBI" id="CHEBI:16199"/>
        <dbReference type="ChEBI" id="CHEBI:36655"/>
        <dbReference type="ChEBI" id="CHEBI:57296"/>
        <dbReference type="EC" id="4.3.2.3"/>
    </reaction>
</comment>
<reference evidence="6 7" key="1">
    <citation type="submission" date="2019-03" db="EMBL/GenBank/DDBJ databases">
        <title>Genomic Encyclopedia of Type Strains, Phase IV (KMG-IV): sequencing the most valuable type-strain genomes for metagenomic binning, comparative biology and taxonomic classification.</title>
        <authorList>
            <person name="Goeker M."/>
        </authorList>
    </citation>
    <scope>NUCLEOTIDE SEQUENCE [LARGE SCALE GENOMIC DNA]</scope>
    <source>
        <strain evidence="6 7">JA181</strain>
    </source>
</reference>
<dbReference type="SUPFAM" id="SSF51182">
    <property type="entry name" value="RmlC-like cupins"/>
    <property type="match status" value="1"/>
</dbReference>
<dbReference type="GO" id="GO:0000256">
    <property type="term" value="P:allantoin catabolic process"/>
    <property type="evidence" value="ECO:0007669"/>
    <property type="project" value="InterPro"/>
</dbReference>
<dbReference type="Proteomes" id="UP000295484">
    <property type="component" value="Unassembled WGS sequence"/>
</dbReference>
<evidence type="ECO:0000313" key="8">
    <source>
        <dbReference type="Proteomes" id="UP000635853"/>
    </source>
</evidence>
<evidence type="ECO:0000313" key="6">
    <source>
        <dbReference type="EMBL" id="TDX22585.1"/>
    </source>
</evidence>